<dbReference type="Pfam" id="PF02518">
    <property type="entry name" value="HATPase_c"/>
    <property type="match status" value="1"/>
</dbReference>
<dbReference type="OrthoDB" id="9147043at2"/>
<keyword evidence="3" id="KW-0808">Transferase</keyword>
<feature type="transmembrane region" description="Helical" evidence="6">
    <location>
        <begin position="314"/>
        <end position="331"/>
    </location>
</feature>
<evidence type="ECO:0000256" key="3">
    <source>
        <dbReference type="ARBA" id="ARBA00022679"/>
    </source>
</evidence>
<feature type="transmembrane region" description="Helical" evidence="6">
    <location>
        <begin position="343"/>
        <end position="361"/>
    </location>
</feature>
<evidence type="ECO:0000256" key="6">
    <source>
        <dbReference type="SAM" id="Phobius"/>
    </source>
</evidence>
<accession>A0A4Q9GY81</accession>
<evidence type="ECO:0000256" key="2">
    <source>
        <dbReference type="ARBA" id="ARBA00012438"/>
    </source>
</evidence>
<dbReference type="CDD" id="cd16917">
    <property type="entry name" value="HATPase_UhpB-NarQ-NarX-like"/>
    <property type="match status" value="1"/>
</dbReference>
<proteinExistence type="predicted"/>
<feature type="transmembrane region" description="Helical" evidence="6">
    <location>
        <begin position="373"/>
        <end position="393"/>
    </location>
</feature>
<dbReference type="PANTHER" id="PTHR24421">
    <property type="entry name" value="NITRATE/NITRITE SENSOR PROTEIN NARX-RELATED"/>
    <property type="match status" value="1"/>
</dbReference>
<name>A0A4Q9GY81_9BURK</name>
<dbReference type="Proteomes" id="UP000292120">
    <property type="component" value="Unassembled WGS sequence"/>
</dbReference>
<dbReference type="GO" id="GO:0004673">
    <property type="term" value="F:protein histidine kinase activity"/>
    <property type="evidence" value="ECO:0007669"/>
    <property type="project" value="UniProtKB-EC"/>
</dbReference>
<dbReference type="Gene3D" id="3.30.565.10">
    <property type="entry name" value="Histidine kinase-like ATPase, C-terminal domain"/>
    <property type="match status" value="1"/>
</dbReference>
<dbReference type="InterPro" id="IPR036890">
    <property type="entry name" value="HATPase_C_sf"/>
</dbReference>
<keyword evidence="4 9" id="KW-0418">Kinase</keyword>
<dbReference type="SMART" id="SM00387">
    <property type="entry name" value="HATPase_c"/>
    <property type="match status" value="1"/>
</dbReference>
<keyword evidence="10" id="KW-1185">Reference proteome</keyword>
<feature type="signal peptide" evidence="7">
    <location>
        <begin position="1"/>
        <end position="23"/>
    </location>
</feature>
<dbReference type="PROSITE" id="PS50109">
    <property type="entry name" value="HIS_KIN"/>
    <property type="match status" value="1"/>
</dbReference>
<evidence type="ECO:0000256" key="7">
    <source>
        <dbReference type="SAM" id="SignalP"/>
    </source>
</evidence>
<evidence type="ECO:0000313" key="9">
    <source>
        <dbReference type="EMBL" id="TBO31181.1"/>
    </source>
</evidence>
<evidence type="ECO:0000256" key="4">
    <source>
        <dbReference type="ARBA" id="ARBA00022777"/>
    </source>
</evidence>
<keyword evidence="6" id="KW-0812">Transmembrane</keyword>
<feature type="transmembrane region" description="Helical" evidence="6">
    <location>
        <begin position="197"/>
        <end position="216"/>
    </location>
</feature>
<feature type="transmembrane region" description="Helical" evidence="6">
    <location>
        <begin position="283"/>
        <end position="302"/>
    </location>
</feature>
<evidence type="ECO:0000256" key="5">
    <source>
        <dbReference type="ARBA" id="ARBA00023012"/>
    </source>
</evidence>
<dbReference type="InterPro" id="IPR003594">
    <property type="entry name" value="HATPase_dom"/>
</dbReference>
<keyword evidence="6" id="KW-1133">Transmembrane helix</keyword>
<feature type="chain" id="PRO_5020299423" description="histidine kinase" evidence="7">
    <location>
        <begin position="24"/>
        <end position="635"/>
    </location>
</feature>
<reference evidence="9 10" key="1">
    <citation type="submission" date="2019-02" db="EMBL/GenBank/DDBJ databases">
        <title>Aquabacterium sp. strain KMB7.</title>
        <authorList>
            <person name="Chen W.-M."/>
        </authorList>
    </citation>
    <scope>NUCLEOTIDE SEQUENCE [LARGE SCALE GENOMIC DNA]</scope>
    <source>
        <strain evidence="9 10">KMB7</strain>
    </source>
</reference>
<dbReference type="InterPro" id="IPR005467">
    <property type="entry name" value="His_kinase_dom"/>
</dbReference>
<feature type="domain" description="Histidine kinase" evidence="8">
    <location>
        <begin position="538"/>
        <end position="626"/>
    </location>
</feature>
<keyword evidence="7" id="KW-0732">Signal</keyword>
<organism evidence="9 10">
    <name type="scientific">Aquabacterium lacunae</name>
    <dbReference type="NCBI Taxonomy" id="2528630"/>
    <lineage>
        <taxon>Bacteria</taxon>
        <taxon>Pseudomonadati</taxon>
        <taxon>Pseudomonadota</taxon>
        <taxon>Betaproteobacteria</taxon>
        <taxon>Burkholderiales</taxon>
        <taxon>Aquabacterium</taxon>
    </lineage>
</organism>
<gene>
    <name evidence="9" type="ORF">EYS42_07985</name>
</gene>
<sequence>MVQFTRMLWLLLVALLVGQAARADVQPLHLTQAEVVQQVLPREVPPPMVVDSRQLPGAWQPVQLPHAQPHAIVAQASAALSGPQTTAVTWYRLQVPATTWAAQPLMLYGARAKGYGPVAVYVDGRLVAQWQLDGVQWYWAPFWLTVDGGQRHAAPREVLVRMAHPAHTRTALASLWLGHPDSIRWRYVARQWLQLQVPAMGAGAFLAVGLFALFVWLRSRGDVAFLLFAVLAVASFIRGLHYYVDLVVSDDLLGWLTVNSLFWLIGAVHHLQMRLHQRTMPRLTRVLHIIIGTVFVVSLPVLHHLPNTPDFSPLVYVLAMVTSPLVAYAGFRLSWRRSVDGMLVALAVIIGTLFGFNDWAIQNNLLGAESWYLGPYANILNFALFCTIMFRHYMRAVDGVRESNVLLGQKLSEREAELRLSYERLRDIERQQTLQTERQRMMQDMHDGLGSALHSALRAVEHGRLSAPDVLDVLRGCIDDLHLAIDSMDPAHADLQLLMATLRHRLGPRLKQAGLTLDWQVHDLPELQGLEPRKALHIMRIVQEALTNSLKHSGADRLTLVSEVTPHDVRIRIRDNGRGFQVKTDQSVLGRGLQNQQRRAQAIGGRVSWQSGPEGTETLLCIPLTPGPGPDEQTP</sequence>
<evidence type="ECO:0000256" key="1">
    <source>
        <dbReference type="ARBA" id="ARBA00000085"/>
    </source>
</evidence>
<dbReference type="SUPFAM" id="SSF55874">
    <property type="entry name" value="ATPase domain of HSP90 chaperone/DNA topoisomerase II/histidine kinase"/>
    <property type="match status" value="1"/>
</dbReference>
<dbReference type="PANTHER" id="PTHR24421:SF10">
    <property type="entry name" value="NITRATE_NITRITE SENSOR PROTEIN NARQ"/>
    <property type="match status" value="1"/>
</dbReference>
<keyword evidence="5" id="KW-0902">Two-component regulatory system</keyword>
<protein>
    <recommendedName>
        <fullName evidence="2">histidine kinase</fullName>
        <ecNumber evidence="2">2.7.13.3</ecNumber>
    </recommendedName>
</protein>
<dbReference type="EC" id="2.7.13.3" evidence="2"/>
<feature type="transmembrane region" description="Helical" evidence="6">
    <location>
        <begin position="252"/>
        <end position="271"/>
    </location>
</feature>
<comment type="catalytic activity">
    <reaction evidence="1">
        <text>ATP + protein L-histidine = ADP + protein N-phospho-L-histidine.</text>
        <dbReference type="EC" id="2.7.13.3"/>
    </reaction>
</comment>
<keyword evidence="6" id="KW-0472">Membrane</keyword>
<dbReference type="EMBL" id="SIXI01000003">
    <property type="protein sequence ID" value="TBO31181.1"/>
    <property type="molecule type" value="Genomic_DNA"/>
</dbReference>
<dbReference type="InterPro" id="IPR050482">
    <property type="entry name" value="Sensor_HK_TwoCompSys"/>
</dbReference>
<evidence type="ECO:0000313" key="10">
    <source>
        <dbReference type="Proteomes" id="UP000292120"/>
    </source>
</evidence>
<dbReference type="AlphaFoldDB" id="A0A4Q9GY81"/>
<dbReference type="GO" id="GO:0000160">
    <property type="term" value="P:phosphorelay signal transduction system"/>
    <property type="evidence" value="ECO:0007669"/>
    <property type="project" value="UniProtKB-KW"/>
</dbReference>
<evidence type="ECO:0000259" key="8">
    <source>
        <dbReference type="PROSITE" id="PS50109"/>
    </source>
</evidence>
<comment type="caution">
    <text evidence="9">The sequence shown here is derived from an EMBL/GenBank/DDBJ whole genome shotgun (WGS) entry which is preliminary data.</text>
</comment>
<feature type="transmembrane region" description="Helical" evidence="6">
    <location>
        <begin position="223"/>
        <end position="240"/>
    </location>
</feature>